<feature type="transmembrane region" description="Helical" evidence="7">
    <location>
        <begin position="428"/>
        <end position="451"/>
    </location>
</feature>
<dbReference type="PANTHER" id="PTHR11119">
    <property type="entry name" value="XANTHINE-URACIL / VITAMIN C PERMEASE FAMILY MEMBER"/>
    <property type="match status" value="1"/>
</dbReference>
<feature type="transmembrane region" description="Helical" evidence="7">
    <location>
        <begin position="284"/>
        <end position="307"/>
    </location>
</feature>
<accession>A0ABQ9FLR8</accession>
<dbReference type="Pfam" id="PF00860">
    <property type="entry name" value="Xan_ur_permease"/>
    <property type="match status" value="1"/>
</dbReference>
<gene>
    <name evidence="8" type="ORF">KUTeg_005030</name>
</gene>
<evidence type="ECO:0000256" key="1">
    <source>
        <dbReference type="ARBA" id="ARBA00004141"/>
    </source>
</evidence>
<dbReference type="EMBL" id="JARBDR010000246">
    <property type="protein sequence ID" value="KAJ8317126.1"/>
    <property type="molecule type" value="Genomic_DNA"/>
</dbReference>
<organism evidence="8 9">
    <name type="scientific">Tegillarca granosa</name>
    <name type="common">Malaysian cockle</name>
    <name type="synonym">Anadara granosa</name>
    <dbReference type="NCBI Taxonomy" id="220873"/>
    <lineage>
        <taxon>Eukaryota</taxon>
        <taxon>Metazoa</taxon>
        <taxon>Spiralia</taxon>
        <taxon>Lophotrochozoa</taxon>
        <taxon>Mollusca</taxon>
        <taxon>Bivalvia</taxon>
        <taxon>Autobranchia</taxon>
        <taxon>Pteriomorphia</taxon>
        <taxon>Arcoida</taxon>
        <taxon>Arcoidea</taxon>
        <taxon>Arcidae</taxon>
        <taxon>Tegillarca</taxon>
    </lineage>
</organism>
<comment type="subcellular location">
    <subcellularLocation>
        <location evidence="1">Membrane</location>
        <topology evidence="1">Multi-pass membrane protein</topology>
    </subcellularLocation>
</comment>
<feature type="transmembrane region" description="Helical" evidence="7">
    <location>
        <begin position="97"/>
        <end position="121"/>
    </location>
</feature>
<protein>
    <recommendedName>
        <fullName evidence="10">Solute carrier family 23 member 2</fullName>
    </recommendedName>
</protein>
<keyword evidence="9" id="KW-1185">Reference proteome</keyword>
<evidence type="ECO:0000256" key="4">
    <source>
        <dbReference type="ARBA" id="ARBA00022989"/>
    </source>
</evidence>
<feature type="compositionally biased region" description="Basic and acidic residues" evidence="6">
    <location>
        <begin position="23"/>
        <end position="38"/>
    </location>
</feature>
<evidence type="ECO:0000256" key="6">
    <source>
        <dbReference type="SAM" id="MobiDB-lite"/>
    </source>
</evidence>
<feature type="transmembrane region" description="Helical" evidence="7">
    <location>
        <begin position="213"/>
        <end position="235"/>
    </location>
</feature>
<feature type="transmembrane region" description="Helical" evidence="7">
    <location>
        <begin position="241"/>
        <end position="263"/>
    </location>
</feature>
<comment type="similarity">
    <text evidence="2">Belongs to the nucleobase:cation symporter-2 (NCS2) (TC 2.A.40) family.</text>
</comment>
<evidence type="ECO:0000256" key="3">
    <source>
        <dbReference type="ARBA" id="ARBA00022692"/>
    </source>
</evidence>
<dbReference type="InterPro" id="IPR006043">
    <property type="entry name" value="NCS2"/>
</dbReference>
<proteinExistence type="inferred from homology"/>
<feature type="transmembrane region" description="Helical" evidence="7">
    <location>
        <begin position="141"/>
        <end position="160"/>
    </location>
</feature>
<feature type="compositionally biased region" description="Polar residues" evidence="6">
    <location>
        <begin position="7"/>
        <end position="22"/>
    </location>
</feature>
<comment type="caution">
    <text evidence="8">The sequence shown here is derived from an EMBL/GenBank/DDBJ whole genome shotgun (WGS) entry which is preliminary data.</text>
</comment>
<evidence type="ECO:0000313" key="8">
    <source>
        <dbReference type="EMBL" id="KAJ8317126.1"/>
    </source>
</evidence>
<evidence type="ECO:0000256" key="2">
    <source>
        <dbReference type="ARBA" id="ARBA00008821"/>
    </source>
</evidence>
<feature type="transmembrane region" description="Helical" evidence="7">
    <location>
        <begin position="344"/>
        <end position="363"/>
    </location>
</feature>
<keyword evidence="3 7" id="KW-0812">Transmembrane</keyword>
<reference evidence="8 9" key="1">
    <citation type="submission" date="2022-12" db="EMBL/GenBank/DDBJ databases">
        <title>Chromosome-level genome of Tegillarca granosa.</title>
        <authorList>
            <person name="Kim J."/>
        </authorList>
    </citation>
    <scope>NUCLEOTIDE SEQUENCE [LARGE SCALE GENOMIC DNA]</scope>
    <source>
        <strain evidence="8">Teg-2019</strain>
        <tissue evidence="8">Adductor muscle</tissue>
    </source>
</reference>
<feature type="region of interest" description="Disordered" evidence="6">
    <location>
        <begin position="1"/>
        <end position="43"/>
    </location>
</feature>
<evidence type="ECO:0000313" key="9">
    <source>
        <dbReference type="Proteomes" id="UP001217089"/>
    </source>
</evidence>
<name>A0ABQ9FLR8_TEGGR</name>
<evidence type="ECO:0008006" key="10">
    <source>
        <dbReference type="Google" id="ProtNLM"/>
    </source>
</evidence>
<evidence type="ECO:0000256" key="5">
    <source>
        <dbReference type="ARBA" id="ARBA00023136"/>
    </source>
</evidence>
<dbReference type="Proteomes" id="UP001217089">
    <property type="component" value="Unassembled WGS sequence"/>
</dbReference>
<keyword evidence="5 7" id="KW-0472">Membrane</keyword>
<sequence length="629" mass="68417">MNKKENNVQVLSIKTKTSISNSHGRENEGFTMSADDKQNSSNDDTVLPAITLRKVNQKYQDGDVKIFVPEKSKEESKSEDDESVLVYKISDRIPMQLTLLFAMQQALLSLSTGIAVSLLVSQVVCAENNDEIRAKLLSSTLFMNGITTLLMVTVGIRLPLYQGATPDYVAPLLAMAELDKDRCNFNRTVISINGTNSNSTIIETNEEELQGSLLAAGAIHFIIGATGLVGVLLRFIGPVTIVPTILTAAIAIILSLYLANFKMPIPVWTRKKGCHVIRYPLHQVFAILIALVVGWLVCLILTAAGAFSDDPKSKEFYSRTDSRSEIITKASWFYFPYPGQFGPIGFNISAFVGFVVATIVSILDSIGDYYACASTCRVPPPPSHGVNRGIAIEGFCSALSGAVGCGHATTTYGGNIGAIGLTRVASRWVFVGVSIIYIVFGIIGKISAIFITIPYPVLGGVLIVMFGAFNGVVLSNLKAVDLSSTRNLAIIGTSLLLGLMVPHWVEEYPDVIDTGNKEADNVITMLLGNPNLCGGVLACFLDNTIPGTLEERGIAEWQMSEITAENKSKYIEGFEVYEPLIPKKIKQMRCMRFLPFMPNPDKPDVTNKARTLSANFERRKSLLGTISTR</sequence>
<evidence type="ECO:0000256" key="7">
    <source>
        <dbReference type="SAM" id="Phobius"/>
    </source>
</evidence>
<keyword evidence="4 7" id="KW-1133">Transmembrane helix</keyword>
<feature type="transmembrane region" description="Helical" evidence="7">
    <location>
        <begin position="457"/>
        <end position="475"/>
    </location>
</feature>